<keyword evidence="1" id="KW-1133">Transmembrane helix</keyword>
<reference evidence="2" key="1">
    <citation type="submission" date="2021-06" db="EMBL/GenBank/DDBJ databases">
        <authorList>
            <person name="Huq M.A."/>
        </authorList>
    </citation>
    <scope>NUCLEOTIDE SEQUENCE</scope>
    <source>
        <strain evidence="2">MAH-26</strain>
    </source>
</reference>
<dbReference type="Proteomes" id="UP000812270">
    <property type="component" value="Unassembled WGS sequence"/>
</dbReference>
<name>A0A9E2S7E5_9BACT</name>
<evidence type="ECO:0000313" key="2">
    <source>
        <dbReference type="EMBL" id="MBV4357236.1"/>
    </source>
</evidence>
<gene>
    <name evidence="2" type="ORF">KTO63_08775</name>
</gene>
<feature type="transmembrane region" description="Helical" evidence="1">
    <location>
        <begin position="7"/>
        <end position="25"/>
    </location>
</feature>
<comment type="caution">
    <text evidence="2">The sequence shown here is derived from an EMBL/GenBank/DDBJ whole genome shotgun (WGS) entry which is preliminary data.</text>
</comment>
<dbReference type="AlphaFoldDB" id="A0A9E2S7E5"/>
<dbReference type="PROSITE" id="PS51257">
    <property type="entry name" value="PROKAR_LIPOPROTEIN"/>
    <property type="match status" value="1"/>
</dbReference>
<keyword evidence="1" id="KW-0472">Membrane</keyword>
<evidence type="ECO:0000256" key="1">
    <source>
        <dbReference type="SAM" id="Phobius"/>
    </source>
</evidence>
<dbReference type="EMBL" id="JAHSPG010000003">
    <property type="protein sequence ID" value="MBV4357236.1"/>
    <property type="molecule type" value="Genomic_DNA"/>
</dbReference>
<protein>
    <submittedName>
        <fullName evidence="2">Cytochrome c</fullName>
    </submittedName>
</protein>
<proteinExistence type="predicted"/>
<accession>A0A9E2S7E5</accession>
<keyword evidence="1" id="KW-0812">Transmembrane</keyword>
<sequence length="126" mass="13774">MKVRKIYWVMAMLIMALTTGCYYDVITPPDPNAPPQNVSFSNDLQPIFNTNCATTGCHGDGGHNPILTADKSYNALMSGGFVNTTIPTESILYQEINNGLMPPTGKLPQTQIQMVLDWIKIGAPNN</sequence>
<keyword evidence="3" id="KW-1185">Reference proteome</keyword>
<dbReference type="RefSeq" id="WP_217790848.1">
    <property type="nucleotide sequence ID" value="NZ_JAHSPG010000003.1"/>
</dbReference>
<organism evidence="2 3">
    <name type="scientific">Pinibacter aurantiacus</name>
    <dbReference type="NCBI Taxonomy" id="2851599"/>
    <lineage>
        <taxon>Bacteria</taxon>
        <taxon>Pseudomonadati</taxon>
        <taxon>Bacteroidota</taxon>
        <taxon>Chitinophagia</taxon>
        <taxon>Chitinophagales</taxon>
        <taxon>Chitinophagaceae</taxon>
        <taxon>Pinibacter</taxon>
    </lineage>
</organism>
<evidence type="ECO:0000313" key="3">
    <source>
        <dbReference type="Proteomes" id="UP000812270"/>
    </source>
</evidence>